<dbReference type="Proteomes" id="UP000236735">
    <property type="component" value="Unassembled WGS sequence"/>
</dbReference>
<comment type="similarity">
    <text evidence="1">Belongs to the 'phage' integrase family.</text>
</comment>
<name>A0A1H5U4V1_XYLRU</name>
<dbReference type="PANTHER" id="PTHR30349">
    <property type="entry name" value="PHAGE INTEGRASE-RELATED"/>
    <property type="match status" value="1"/>
</dbReference>
<evidence type="ECO:0000313" key="8">
    <source>
        <dbReference type="EMBL" id="SEF70145.1"/>
    </source>
</evidence>
<dbReference type="PROSITE" id="PS51900">
    <property type="entry name" value="CB"/>
    <property type="match status" value="1"/>
</dbReference>
<dbReference type="InterPro" id="IPR044068">
    <property type="entry name" value="CB"/>
</dbReference>
<gene>
    <name evidence="8" type="ORF">SAMN05216354_1249</name>
</gene>
<dbReference type="Gene3D" id="1.10.150.130">
    <property type="match status" value="1"/>
</dbReference>
<evidence type="ECO:0000259" key="6">
    <source>
        <dbReference type="PROSITE" id="PS51898"/>
    </source>
</evidence>
<dbReference type="InterPro" id="IPR013762">
    <property type="entry name" value="Integrase-like_cat_sf"/>
</dbReference>
<reference evidence="8 9" key="1">
    <citation type="submission" date="2016-10" db="EMBL/GenBank/DDBJ databases">
        <authorList>
            <person name="de Groot N.N."/>
        </authorList>
    </citation>
    <scope>NUCLEOTIDE SEQUENCE [LARGE SCALE GENOMIC DNA]</scope>
    <source>
        <strain evidence="8 9">AR32</strain>
    </source>
</reference>
<evidence type="ECO:0000256" key="4">
    <source>
        <dbReference type="ARBA" id="ARBA00023172"/>
    </source>
</evidence>
<dbReference type="InterPro" id="IPR010998">
    <property type="entry name" value="Integrase_recombinase_N"/>
</dbReference>
<dbReference type="Pfam" id="PF00589">
    <property type="entry name" value="Phage_integrase"/>
    <property type="match status" value="1"/>
</dbReference>
<dbReference type="InterPro" id="IPR002104">
    <property type="entry name" value="Integrase_catalytic"/>
</dbReference>
<dbReference type="InterPro" id="IPR050090">
    <property type="entry name" value="Tyrosine_recombinase_XerCD"/>
</dbReference>
<evidence type="ECO:0000256" key="5">
    <source>
        <dbReference type="PROSITE-ProRule" id="PRU01248"/>
    </source>
</evidence>
<proteinExistence type="inferred from homology"/>
<protein>
    <submittedName>
        <fullName evidence="8">Site-specific recombinase XerD</fullName>
    </submittedName>
</protein>
<organism evidence="8 9">
    <name type="scientific">Xylanibacter ruminicola</name>
    <name type="common">Prevotella ruminicola</name>
    <dbReference type="NCBI Taxonomy" id="839"/>
    <lineage>
        <taxon>Bacteria</taxon>
        <taxon>Pseudomonadati</taxon>
        <taxon>Bacteroidota</taxon>
        <taxon>Bacteroidia</taxon>
        <taxon>Bacteroidales</taxon>
        <taxon>Prevotellaceae</taxon>
        <taxon>Xylanibacter</taxon>
    </lineage>
</organism>
<sequence length="309" mass="35818">MFKFKSTNDFFCFADGEMETLARIKSANTVRNYLTALNSLESFLHRRRLPLCNFNRQLMQDYEQWLLHGGLCRNTSSAYLRSLQSLFNRAVDQGLTPEHNPFRRVFTGNEKTRKRTLKLREMKCLLATRPANHRLRLAADVCQFCFYVCGMPFVDVAHLRWSQISGGYLSYRRRKTGVAVTVRLQPEALAILRRYRDRDSEYVFPLMNNDNPKDYPLALARYNRALARLGRKVCVGRKLTSYVVRHSWASQSERVSMPDRVKGLGLGHTNVRTTSVYVASIGQGVLDRYNRRLLNTMHFEPSFGTAIRT</sequence>
<evidence type="ECO:0000313" key="9">
    <source>
        <dbReference type="Proteomes" id="UP000236735"/>
    </source>
</evidence>
<feature type="domain" description="Core-binding (CB)" evidence="7">
    <location>
        <begin position="15"/>
        <end position="91"/>
    </location>
</feature>
<dbReference type="SUPFAM" id="SSF56349">
    <property type="entry name" value="DNA breaking-rejoining enzymes"/>
    <property type="match status" value="1"/>
</dbReference>
<dbReference type="GO" id="GO:0003677">
    <property type="term" value="F:DNA binding"/>
    <property type="evidence" value="ECO:0007669"/>
    <property type="project" value="UniProtKB-UniRule"/>
</dbReference>
<dbReference type="PANTHER" id="PTHR30349:SF64">
    <property type="entry name" value="PROPHAGE INTEGRASE INTD-RELATED"/>
    <property type="match status" value="1"/>
</dbReference>
<dbReference type="GO" id="GO:0006310">
    <property type="term" value="P:DNA recombination"/>
    <property type="evidence" value="ECO:0007669"/>
    <property type="project" value="UniProtKB-KW"/>
</dbReference>
<keyword evidence="4" id="KW-0233">DNA recombination</keyword>
<dbReference type="InterPro" id="IPR025269">
    <property type="entry name" value="SAM-like_dom"/>
</dbReference>
<dbReference type="GO" id="GO:0015074">
    <property type="term" value="P:DNA integration"/>
    <property type="evidence" value="ECO:0007669"/>
    <property type="project" value="UniProtKB-KW"/>
</dbReference>
<keyword evidence="3 5" id="KW-0238">DNA-binding</keyword>
<evidence type="ECO:0000256" key="3">
    <source>
        <dbReference type="ARBA" id="ARBA00023125"/>
    </source>
</evidence>
<dbReference type="Pfam" id="PF13102">
    <property type="entry name" value="Phage_int_SAM_5"/>
    <property type="match status" value="1"/>
</dbReference>
<feature type="domain" description="Tyr recombinase" evidence="6">
    <location>
        <begin position="112"/>
        <end position="290"/>
    </location>
</feature>
<dbReference type="PROSITE" id="PS51898">
    <property type="entry name" value="TYR_RECOMBINASE"/>
    <property type="match status" value="1"/>
</dbReference>
<dbReference type="EMBL" id="FNUV01000003">
    <property type="protein sequence ID" value="SEF70145.1"/>
    <property type="molecule type" value="Genomic_DNA"/>
</dbReference>
<dbReference type="Gene3D" id="1.10.443.10">
    <property type="entry name" value="Intergrase catalytic core"/>
    <property type="match status" value="1"/>
</dbReference>
<evidence type="ECO:0000256" key="1">
    <source>
        <dbReference type="ARBA" id="ARBA00008857"/>
    </source>
</evidence>
<dbReference type="AlphaFoldDB" id="A0A1H5U4V1"/>
<accession>A0A1H5U4V1</accession>
<evidence type="ECO:0000259" key="7">
    <source>
        <dbReference type="PROSITE" id="PS51900"/>
    </source>
</evidence>
<keyword evidence="2" id="KW-0229">DNA integration</keyword>
<dbReference type="InterPro" id="IPR011010">
    <property type="entry name" value="DNA_brk_join_enz"/>
</dbReference>
<evidence type="ECO:0000256" key="2">
    <source>
        <dbReference type="ARBA" id="ARBA00022908"/>
    </source>
</evidence>
<dbReference type="RefSeq" id="WP_103915443.1">
    <property type="nucleotide sequence ID" value="NZ_FNUV01000003.1"/>
</dbReference>